<dbReference type="Proteomes" id="UP000216498">
    <property type="component" value="Unassembled WGS sequence"/>
</dbReference>
<keyword evidence="5" id="KW-1185">Reference proteome</keyword>
<sequence length="126" mass="13780">MLKRMKKVLKKEKGFTLVELLAVIVILGIILAIAVPSIGNVISSSKGDADKANKELMENAARLAHISDGTPDVSEYTLDTLVSDGFLEELPIDPNTDEEYTGKVTVAKKSNETENNGFSYKYEESD</sequence>
<comment type="subcellular location">
    <subcellularLocation>
        <location evidence="1">Cell surface</location>
    </subcellularLocation>
</comment>
<organism evidence="4 5">
    <name type="scientific">Virgibacillus indicus</name>
    <dbReference type="NCBI Taxonomy" id="2024554"/>
    <lineage>
        <taxon>Bacteria</taxon>
        <taxon>Bacillati</taxon>
        <taxon>Bacillota</taxon>
        <taxon>Bacilli</taxon>
        <taxon>Bacillales</taxon>
        <taxon>Bacillaceae</taxon>
        <taxon>Virgibacillus</taxon>
    </lineage>
</organism>
<keyword evidence="3" id="KW-0472">Membrane</keyword>
<dbReference type="Gene3D" id="3.30.700.10">
    <property type="entry name" value="Glycoprotein, Type 4 Pilin"/>
    <property type="match status" value="1"/>
</dbReference>
<keyword evidence="3" id="KW-0812">Transmembrane</keyword>
<dbReference type="PROSITE" id="PS00409">
    <property type="entry name" value="PROKAR_NTER_METHYL"/>
    <property type="match status" value="1"/>
</dbReference>
<evidence type="ECO:0000313" key="5">
    <source>
        <dbReference type="Proteomes" id="UP000216498"/>
    </source>
</evidence>
<dbReference type="SUPFAM" id="SSF54523">
    <property type="entry name" value="Pili subunits"/>
    <property type="match status" value="1"/>
</dbReference>
<dbReference type="GO" id="GO:0009986">
    <property type="term" value="C:cell surface"/>
    <property type="evidence" value="ECO:0007669"/>
    <property type="project" value="UniProtKB-SubCell"/>
</dbReference>
<evidence type="ECO:0000313" key="4">
    <source>
        <dbReference type="EMBL" id="OZU89725.1"/>
    </source>
</evidence>
<reference evidence="4 5" key="1">
    <citation type="submission" date="2017-08" db="EMBL/GenBank/DDBJ databases">
        <title>Virgibacillus indicus sp. nov. and Virgibacillus profoundi sp. nov, two moderately halophilic bacteria isolated from marine sediment by using the Microfluidic Streak Plate.</title>
        <authorList>
            <person name="Xu B."/>
            <person name="Hu B."/>
            <person name="Wang J."/>
            <person name="Zhu Y."/>
            <person name="Huang L."/>
            <person name="Du W."/>
            <person name="Huang Y."/>
        </authorList>
    </citation>
    <scope>NUCLEOTIDE SEQUENCE [LARGE SCALE GENOMIC DNA]</scope>
    <source>
        <strain evidence="4 5">IO3-P2-C2</strain>
    </source>
</reference>
<dbReference type="AlphaFoldDB" id="A0A265ND74"/>
<keyword evidence="2" id="KW-0178">Competence</keyword>
<dbReference type="OrthoDB" id="2721912at2"/>
<accession>A0A265ND74</accession>
<evidence type="ECO:0000256" key="2">
    <source>
        <dbReference type="ARBA" id="ARBA00023287"/>
    </source>
</evidence>
<comment type="caution">
    <text evidence="4">The sequence shown here is derived from an EMBL/GenBank/DDBJ whole genome shotgun (WGS) entry which is preliminary data.</text>
</comment>
<proteinExistence type="predicted"/>
<dbReference type="EMBL" id="NPMS01000001">
    <property type="protein sequence ID" value="OZU89725.1"/>
    <property type="molecule type" value="Genomic_DNA"/>
</dbReference>
<name>A0A265ND74_9BACI</name>
<evidence type="ECO:0000256" key="1">
    <source>
        <dbReference type="ARBA" id="ARBA00004241"/>
    </source>
</evidence>
<evidence type="ECO:0000256" key="3">
    <source>
        <dbReference type="SAM" id="Phobius"/>
    </source>
</evidence>
<dbReference type="InterPro" id="IPR045584">
    <property type="entry name" value="Pilin-like"/>
</dbReference>
<dbReference type="NCBIfam" id="TIGR02532">
    <property type="entry name" value="IV_pilin_GFxxxE"/>
    <property type="match status" value="1"/>
</dbReference>
<evidence type="ECO:0008006" key="6">
    <source>
        <dbReference type="Google" id="ProtNLM"/>
    </source>
</evidence>
<dbReference type="RefSeq" id="WP_094883326.1">
    <property type="nucleotide sequence ID" value="NZ_NPMS01000001.1"/>
</dbReference>
<gene>
    <name evidence="4" type="ORF">CIL03_00870</name>
</gene>
<dbReference type="InterPro" id="IPR012902">
    <property type="entry name" value="N_methyl_site"/>
</dbReference>
<protein>
    <recommendedName>
        <fullName evidence="6">Prepilin-type cleavage/methylation domain-containing protein</fullName>
    </recommendedName>
</protein>
<feature type="transmembrane region" description="Helical" evidence="3">
    <location>
        <begin position="20"/>
        <end position="39"/>
    </location>
</feature>
<dbReference type="GO" id="GO:0030420">
    <property type="term" value="P:establishment of competence for transformation"/>
    <property type="evidence" value="ECO:0007669"/>
    <property type="project" value="UniProtKB-KW"/>
</dbReference>
<dbReference type="Pfam" id="PF07963">
    <property type="entry name" value="N_methyl"/>
    <property type="match status" value="1"/>
</dbReference>
<keyword evidence="3" id="KW-1133">Transmembrane helix</keyword>